<proteinExistence type="predicted"/>
<feature type="chain" id="PRO_5032741713" description="BACON domain-containing protein" evidence="1">
    <location>
        <begin position="26"/>
        <end position="399"/>
    </location>
</feature>
<keyword evidence="1" id="KW-0732">Signal</keyword>
<accession>A0A840D4Q8</accession>
<dbReference type="Proteomes" id="UP000560658">
    <property type="component" value="Unassembled WGS sequence"/>
</dbReference>
<feature type="signal peptide" evidence="1">
    <location>
        <begin position="1"/>
        <end position="25"/>
    </location>
</feature>
<dbReference type="Gene3D" id="2.180.10.10">
    <property type="entry name" value="RHS repeat-associated core"/>
    <property type="match status" value="1"/>
</dbReference>
<sequence>MKMKKLKSLCWVWMCAMLVFLVACDGEDGDKNIIFSDSKDKKQTIAASETGSEVTFVALADWQASVVNGASTRDAATTKWITINPDHGAAGTHTINITLLPNYTESDRSATIKVVCGGETVSISVTQEKKKDGELVEPTPTVRWLVDKIEYTEYYITPSNTVINFAYDQDGRVAHIEEKFEDGEMNSFTYTYAGQEIKEQIKYTESYYGEYNEVNGKIDYVLDSRGRVVSWVSEFPGDSKGETDIDSGVLEYSADGYLKRFVTTYGYNSSDWASAFVWENDNLIRADNDGDVSTMEYGTELNNLEINLDFNWLLLETEWLDNAVFDGEERFKLVAPLGRRSKYYMTKEQGHSHYDKGHYARSYEFDEFNRPSKITVMYVAEDGSKEPATVATISYTQNR</sequence>
<evidence type="ECO:0000259" key="2">
    <source>
        <dbReference type="Pfam" id="PF13004"/>
    </source>
</evidence>
<dbReference type="InterPro" id="IPR013783">
    <property type="entry name" value="Ig-like_fold"/>
</dbReference>
<keyword evidence="4" id="KW-1185">Reference proteome</keyword>
<dbReference type="Gene3D" id="2.60.40.10">
    <property type="entry name" value="Immunoglobulins"/>
    <property type="match status" value="1"/>
</dbReference>
<gene>
    <name evidence="3" type="ORF">GGR06_001080</name>
</gene>
<dbReference type="AlphaFoldDB" id="A0A840D4Q8"/>
<evidence type="ECO:0000313" key="4">
    <source>
        <dbReference type="Proteomes" id="UP000560658"/>
    </source>
</evidence>
<protein>
    <recommendedName>
        <fullName evidence="2">BACON domain-containing protein</fullName>
    </recommendedName>
</protein>
<dbReference type="EMBL" id="JACIER010000003">
    <property type="protein sequence ID" value="MBB4043313.1"/>
    <property type="molecule type" value="Genomic_DNA"/>
</dbReference>
<dbReference type="RefSeq" id="WP_044159324.1">
    <property type="nucleotide sequence ID" value="NZ_JACIER010000003.1"/>
</dbReference>
<organism evidence="3 4">
    <name type="scientific">Bacteroides reticulotermitis</name>
    <dbReference type="NCBI Taxonomy" id="1133319"/>
    <lineage>
        <taxon>Bacteria</taxon>
        <taxon>Pseudomonadati</taxon>
        <taxon>Bacteroidota</taxon>
        <taxon>Bacteroidia</taxon>
        <taxon>Bacteroidales</taxon>
        <taxon>Bacteroidaceae</taxon>
        <taxon>Bacteroides</taxon>
    </lineage>
</organism>
<dbReference type="InterPro" id="IPR024361">
    <property type="entry name" value="BACON"/>
</dbReference>
<dbReference type="Pfam" id="PF13004">
    <property type="entry name" value="BACON"/>
    <property type="match status" value="1"/>
</dbReference>
<comment type="caution">
    <text evidence="3">The sequence shown here is derived from an EMBL/GenBank/DDBJ whole genome shotgun (WGS) entry which is preliminary data.</text>
</comment>
<dbReference type="CDD" id="cd14948">
    <property type="entry name" value="BACON"/>
    <property type="match status" value="1"/>
</dbReference>
<name>A0A840D4Q8_9BACE</name>
<reference evidence="3" key="1">
    <citation type="submission" date="2020-08" db="EMBL/GenBank/DDBJ databases">
        <title>Genomic Encyclopedia of Type Strains, Phase IV (KMG-IV): sequencing the most valuable type-strain genomes for metagenomic binning, comparative biology and taxonomic classification.</title>
        <authorList>
            <person name="Goeker M."/>
        </authorList>
    </citation>
    <scope>NUCLEOTIDE SEQUENCE [LARGE SCALE GENOMIC DNA]</scope>
    <source>
        <strain evidence="3">DSM 105720</strain>
    </source>
</reference>
<evidence type="ECO:0000256" key="1">
    <source>
        <dbReference type="SAM" id="SignalP"/>
    </source>
</evidence>
<dbReference type="PROSITE" id="PS51257">
    <property type="entry name" value="PROKAR_LIPOPROTEIN"/>
    <property type="match status" value="1"/>
</dbReference>
<feature type="domain" description="BACON" evidence="2">
    <location>
        <begin position="75"/>
        <end position="128"/>
    </location>
</feature>
<evidence type="ECO:0000313" key="3">
    <source>
        <dbReference type="EMBL" id="MBB4043313.1"/>
    </source>
</evidence>